<proteinExistence type="predicted"/>
<organism evidence="1 2">
    <name type="scientific">Molorchus minor</name>
    <dbReference type="NCBI Taxonomy" id="1323400"/>
    <lineage>
        <taxon>Eukaryota</taxon>
        <taxon>Metazoa</taxon>
        <taxon>Ecdysozoa</taxon>
        <taxon>Arthropoda</taxon>
        <taxon>Hexapoda</taxon>
        <taxon>Insecta</taxon>
        <taxon>Pterygota</taxon>
        <taxon>Neoptera</taxon>
        <taxon>Endopterygota</taxon>
        <taxon>Coleoptera</taxon>
        <taxon>Polyphaga</taxon>
        <taxon>Cucujiformia</taxon>
        <taxon>Chrysomeloidea</taxon>
        <taxon>Cerambycidae</taxon>
        <taxon>Lamiinae</taxon>
        <taxon>Monochamini</taxon>
        <taxon>Molorchus</taxon>
    </lineage>
</organism>
<dbReference type="Proteomes" id="UP001162164">
    <property type="component" value="Unassembled WGS sequence"/>
</dbReference>
<accession>A0ABQ9JM47</accession>
<gene>
    <name evidence="1" type="ORF">NQ317_004070</name>
</gene>
<sequence length="68" mass="7905">METLIIYYDNGLPARLTNDHYIHRLLTTSSTNPKVSYTTYYTEPVRKYIGKSIKRCIPPRGEVKILNS</sequence>
<dbReference type="EMBL" id="JAPWTJ010000351">
    <property type="protein sequence ID" value="KAJ8979311.1"/>
    <property type="molecule type" value="Genomic_DNA"/>
</dbReference>
<comment type="caution">
    <text evidence="1">The sequence shown here is derived from an EMBL/GenBank/DDBJ whole genome shotgun (WGS) entry which is preliminary data.</text>
</comment>
<evidence type="ECO:0000313" key="1">
    <source>
        <dbReference type="EMBL" id="KAJ8979311.1"/>
    </source>
</evidence>
<reference evidence="1" key="1">
    <citation type="journal article" date="2023" name="Insect Mol. Biol.">
        <title>Genome sequencing provides insights into the evolution of gene families encoding plant cell wall-degrading enzymes in longhorned beetles.</title>
        <authorList>
            <person name="Shin N.R."/>
            <person name="Okamura Y."/>
            <person name="Kirsch R."/>
            <person name="Pauchet Y."/>
        </authorList>
    </citation>
    <scope>NUCLEOTIDE SEQUENCE</scope>
    <source>
        <strain evidence="1">MMC_N1</strain>
    </source>
</reference>
<protein>
    <submittedName>
        <fullName evidence="1">Uncharacterized protein</fullName>
    </submittedName>
</protein>
<keyword evidence="2" id="KW-1185">Reference proteome</keyword>
<name>A0ABQ9JM47_9CUCU</name>
<evidence type="ECO:0000313" key="2">
    <source>
        <dbReference type="Proteomes" id="UP001162164"/>
    </source>
</evidence>